<gene>
    <name evidence="1" type="ORF">CCMSSC00406_0003436</name>
</gene>
<evidence type="ECO:0000313" key="1">
    <source>
        <dbReference type="EMBL" id="KAG9226891.1"/>
    </source>
</evidence>
<proteinExistence type="predicted"/>
<sequence length="587" mass="63092">MQDQPPTFDAVNILELRTADVSKILKVSVYTNLAEITRLYKFKVKTGQNQVKINGLPDLMDSDSLRVEVRGPASIQGVSTGPTPTPPVPTTSQELKNLQKEKRLVEGAIERCKASIAALRSYVSSVSADRVPSENLGQLLQHCETEGERLASKLLELEDKLALSDVAIEAEQKRLSGAGEVDTVEYKLDGSDGPEKLYLDLTASVGLFANEEGDVDLTLIYAVHQATWRAGYDVRVDMQAKDTPVVLTYKAIIHQTTGESWTDIPLTLETVAPTYGAHIPTLSSWPLSVYAPAPPSPIALASYASAAPRGGFRLSARKTTRGAFQADIVSQGSLSATYQVPGLITIPTDGQNHSVTIVELELGAEMSWVVVPKLDKRVHLKAKIKNASEYTLLPGEGSIYVDGSFISKSNIPSVGPQGSFGCSLGVDPSIDVTYHPLSKNISKSGFYTKNSKYSYNQRITISNTKTKPVDNLKIVDRIPISEDSQITVKLINPSLSLPSSGTDTVALSFGNADKAKDAAERPLMAPVKVSSGVAAQWDGADDPQGDITALGKDGKLNWLCSIPPQSTTNVSLQWEVESAANITITGL</sequence>
<organism evidence="1 2">
    <name type="scientific">Pleurotus cornucopiae</name>
    <name type="common">Cornucopia mushroom</name>
    <dbReference type="NCBI Taxonomy" id="5321"/>
    <lineage>
        <taxon>Eukaryota</taxon>
        <taxon>Fungi</taxon>
        <taxon>Dikarya</taxon>
        <taxon>Basidiomycota</taxon>
        <taxon>Agaricomycotina</taxon>
        <taxon>Agaricomycetes</taxon>
        <taxon>Agaricomycetidae</taxon>
        <taxon>Agaricales</taxon>
        <taxon>Pleurotineae</taxon>
        <taxon>Pleurotaceae</taxon>
        <taxon>Pleurotus</taxon>
    </lineage>
</organism>
<name>A0ACB7JA56_PLECO</name>
<protein>
    <submittedName>
        <fullName evidence="1">Uncharacterized protein</fullName>
    </submittedName>
</protein>
<dbReference type="Proteomes" id="UP000824881">
    <property type="component" value="Unassembled WGS sequence"/>
</dbReference>
<keyword evidence="2" id="KW-1185">Reference proteome</keyword>
<evidence type="ECO:0000313" key="2">
    <source>
        <dbReference type="Proteomes" id="UP000824881"/>
    </source>
</evidence>
<reference evidence="1 2" key="1">
    <citation type="journal article" date="2021" name="Appl. Environ. Microbiol.">
        <title>Genetic linkage and physical mapping for an oyster mushroom Pleurotus cornucopiae and QTL analysis for the trait cap color.</title>
        <authorList>
            <person name="Zhang Y."/>
            <person name="Gao W."/>
            <person name="Sonnenberg A."/>
            <person name="Chen Q."/>
            <person name="Zhang J."/>
            <person name="Huang C."/>
        </authorList>
    </citation>
    <scope>NUCLEOTIDE SEQUENCE [LARGE SCALE GENOMIC DNA]</scope>
    <source>
        <strain evidence="1">CCMSSC00406</strain>
    </source>
</reference>
<comment type="caution">
    <text evidence="1">The sequence shown here is derived from an EMBL/GenBank/DDBJ whole genome shotgun (WGS) entry which is preliminary data.</text>
</comment>
<accession>A0ACB7JA56</accession>
<dbReference type="EMBL" id="WQMT02000002">
    <property type="protein sequence ID" value="KAG9226891.1"/>
    <property type="molecule type" value="Genomic_DNA"/>
</dbReference>